<dbReference type="EMBL" id="CP017101">
    <property type="protein sequence ID" value="APO69000.1"/>
    <property type="molecule type" value="Genomic_DNA"/>
</dbReference>
<name>A0A1L5NM69_9HYPH</name>
<sequence length="371" mass="40114">MRLSRRLFCSSVLGGLLSAGTARSDAGLTVTDMAGRSVHLASPPKRMVLLEARDILTMALLHPDPASVVVGWAAVDRIDSGLLQERFMGSHRIEVVGRQTPDTISLEGLLSMEPDLVVASAWMVSPNGGDPLLDQLGKLGIPVIFSDVASNSDARSPLGQRDELRSSMRMWGQVLGAQERTQAFIDFFEEHVGRVHVCLAGAAPVTTYLEVQSTVDDCCWAAGNRIWGELLSLAGGQVLPDVTSPWFQKLSLEYLLSTPHDVYIATGGGWASGSRPAIGPGLDPKEGKKGLRRLIEGRVGFDQLPSVRANRVHGIWTGLIAVPPLNVLFIEVAAKWLHPERCKEIDPAATLEAINRNFLAKPIDGPLWLSL</sequence>
<evidence type="ECO:0000259" key="2">
    <source>
        <dbReference type="PROSITE" id="PS50983"/>
    </source>
</evidence>
<dbReference type="InterPro" id="IPR050902">
    <property type="entry name" value="ABC_Transporter_SBP"/>
</dbReference>
<dbReference type="PANTHER" id="PTHR30535:SF34">
    <property type="entry name" value="MOLYBDATE-BINDING PROTEIN MOLA"/>
    <property type="match status" value="1"/>
</dbReference>
<dbReference type="Gene3D" id="3.40.50.1980">
    <property type="entry name" value="Nitrogenase molybdenum iron protein domain"/>
    <property type="match status" value="2"/>
</dbReference>
<dbReference type="PANTHER" id="PTHR30535">
    <property type="entry name" value="VITAMIN B12-BINDING PROTEIN"/>
    <property type="match status" value="1"/>
</dbReference>
<evidence type="ECO:0000256" key="1">
    <source>
        <dbReference type="SAM" id="SignalP"/>
    </source>
</evidence>
<evidence type="ECO:0000313" key="3">
    <source>
        <dbReference type="EMBL" id="APO69000.1"/>
    </source>
</evidence>
<dbReference type="InterPro" id="IPR002491">
    <property type="entry name" value="ABC_transptr_periplasmic_BD"/>
</dbReference>
<proteinExistence type="predicted"/>
<keyword evidence="1" id="KW-0732">Signal</keyword>
<dbReference type="AlphaFoldDB" id="A0A1L5NM69"/>
<feature type="domain" description="Fe/B12 periplasmic-binding" evidence="2">
    <location>
        <begin position="46"/>
        <end position="341"/>
    </location>
</feature>
<dbReference type="STRING" id="56730.IE4872_CH03401"/>
<dbReference type="Proteomes" id="UP000184749">
    <property type="component" value="Chromosome"/>
</dbReference>
<feature type="signal peptide" evidence="1">
    <location>
        <begin position="1"/>
        <end position="24"/>
    </location>
</feature>
<accession>A0A1L5NM69</accession>
<dbReference type="Pfam" id="PF01497">
    <property type="entry name" value="Peripla_BP_2"/>
    <property type="match status" value="1"/>
</dbReference>
<organism evidence="3 4">
    <name type="scientific">Rhizobium gallicum</name>
    <dbReference type="NCBI Taxonomy" id="56730"/>
    <lineage>
        <taxon>Bacteria</taxon>
        <taxon>Pseudomonadati</taxon>
        <taxon>Pseudomonadota</taxon>
        <taxon>Alphaproteobacteria</taxon>
        <taxon>Hyphomicrobiales</taxon>
        <taxon>Rhizobiaceae</taxon>
        <taxon>Rhizobium/Agrobacterium group</taxon>
        <taxon>Rhizobium</taxon>
    </lineage>
</organism>
<protein>
    <submittedName>
        <fullName evidence="3">Iron-siderophore ABC transporter substrate-binding protein</fullName>
    </submittedName>
</protein>
<reference evidence="3 4" key="1">
    <citation type="submission" date="2016-09" db="EMBL/GenBank/DDBJ databases">
        <title>The complete genome sequences of Rhizobium gallicum, symbiovars gallicum and phaseoli, symbionts associated to common bean (Phaseolus vulgaris).</title>
        <authorList>
            <person name="Bustos P."/>
            <person name="Santamaria R.I."/>
            <person name="Perez-Carrascal O.M."/>
            <person name="Juarez S."/>
            <person name="Lozano L."/>
            <person name="Martinez-Flores I."/>
            <person name="Martinez-Romero E."/>
            <person name="Cevallos M."/>
            <person name="Romero D."/>
            <person name="Davila G."/>
            <person name="Gonzalez V."/>
        </authorList>
    </citation>
    <scope>NUCLEOTIDE SEQUENCE [LARGE SCALE GENOMIC DNA]</scope>
    <source>
        <strain evidence="3 4">IE4872</strain>
    </source>
</reference>
<dbReference type="PROSITE" id="PS50983">
    <property type="entry name" value="FE_B12_PBP"/>
    <property type="match status" value="1"/>
</dbReference>
<dbReference type="SUPFAM" id="SSF53807">
    <property type="entry name" value="Helical backbone' metal receptor"/>
    <property type="match status" value="1"/>
</dbReference>
<evidence type="ECO:0000313" key="4">
    <source>
        <dbReference type="Proteomes" id="UP000184749"/>
    </source>
</evidence>
<gene>
    <name evidence="3" type="ORF">IE4872_CH03401</name>
</gene>
<feature type="chain" id="PRO_5012837677" evidence="1">
    <location>
        <begin position="25"/>
        <end position="371"/>
    </location>
</feature>
<dbReference type="OrthoDB" id="9775594at2"/>
<dbReference type="RefSeq" id="WP_074070404.1">
    <property type="nucleotide sequence ID" value="NZ_CP017101.1"/>
</dbReference>